<dbReference type="AlphaFoldDB" id="A0A3B1DZ71"/>
<organism evidence="1">
    <name type="scientific">hydrothermal vent metagenome</name>
    <dbReference type="NCBI Taxonomy" id="652676"/>
    <lineage>
        <taxon>unclassified sequences</taxon>
        <taxon>metagenomes</taxon>
        <taxon>ecological metagenomes</taxon>
    </lineage>
</organism>
<dbReference type="EMBL" id="UOGL01000591">
    <property type="protein sequence ID" value="VAX41834.1"/>
    <property type="molecule type" value="Genomic_DNA"/>
</dbReference>
<evidence type="ECO:0000313" key="1">
    <source>
        <dbReference type="EMBL" id="VAX41834.1"/>
    </source>
</evidence>
<name>A0A3B1DZ71_9ZZZZ</name>
<proteinExistence type="predicted"/>
<accession>A0A3B1DZ71</accession>
<reference evidence="1" key="1">
    <citation type="submission" date="2018-06" db="EMBL/GenBank/DDBJ databases">
        <authorList>
            <person name="Zhirakovskaya E."/>
        </authorList>
    </citation>
    <scope>NUCLEOTIDE SEQUENCE</scope>
</reference>
<sequence>RIWHGQLDDNIDLEAAFVAEKIAMERRGFDFTPARQKLLRFLHQQTTQERQRAIQRLKKQTK</sequence>
<feature type="non-terminal residue" evidence="1">
    <location>
        <position position="1"/>
    </location>
</feature>
<gene>
    <name evidence="1" type="ORF">MNBD_PLANCTO02-1670</name>
</gene>
<protein>
    <submittedName>
        <fullName evidence="1">Uncharacterized protein</fullName>
    </submittedName>
</protein>